<organism evidence="8">
    <name type="scientific">Fusarium odoratissimum (strain NRRL 54006)</name>
    <dbReference type="NCBI Taxonomy" id="1089451"/>
    <lineage>
        <taxon>Eukaryota</taxon>
        <taxon>Fungi</taxon>
        <taxon>Dikarya</taxon>
        <taxon>Ascomycota</taxon>
        <taxon>Pezizomycotina</taxon>
        <taxon>Sordariomycetes</taxon>
        <taxon>Hypocreomycetidae</taxon>
        <taxon>Hypocreales</taxon>
        <taxon>Nectriaceae</taxon>
        <taxon>Fusarium</taxon>
        <taxon>Fusarium oxysporum species complex</taxon>
        <taxon>Fusarium oxysporum f. sp. cubense (strain race 4)</taxon>
    </lineage>
</organism>
<evidence type="ECO:0000256" key="6">
    <source>
        <dbReference type="ARBA" id="ARBA00022807"/>
    </source>
</evidence>
<dbReference type="Gene3D" id="3.40.50.1460">
    <property type="match status" value="1"/>
</dbReference>
<dbReference type="InterPro" id="IPR029030">
    <property type="entry name" value="Caspase-like_dom_sf"/>
</dbReference>
<keyword evidence="3" id="KW-0645">Protease</keyword>
<reference evidence="8" key="2">
    <citation type="submission" date="2012-05" db="EMBL/GenBank/DDBJ databases">
        <title>The Genome Annotation of Fusarium oxysporum II5.</title>
        <authorList>
            <consortium name="The Broad Institute Genomics Platform"/>
            <person name="Ma L.-J."/>
            <person name="Corby-Kistler H."/>
            <person name="Broz K."/>
            <person name="Gale L.R."/>
            <person name="Jonkers W."/>
            <person name="O'Donnell K."/>
            <person name="Ploetz R."/>
            <person name="Steinberg C."/>
            <person name="Schwartz D.C."/>
            <person name="VanEtten H."/>
            <person name="Zhou S."/>
            <person name="Young S.K."/>
            <person name="Zeng Q."/>
            <person name="Gargeya S."/>
            <person name="Fitzgerald M."/>
            <person name="Abouelleil A."/>
            <person name="Alvarado L."/>
            <person name="Chapman S.B."/>
            <person name="Gainer-Dewar J."/>
            <person name="Goldberg J."/>
            <person name="Griggs A."/>
            <person name="Gujja S."/>
            <person name="Hansen M."/>
            <person name="Howarth C."/>
            <person name="Imamovic A."/>
            <person name="Ireland A."/>
            <person name="Larimer J."/>
            <person name="McCowan C."/>
            <person name="Murphy C."/>
            <person name="Pearson M."/>
            <person name="Poon T.W."/>
            <person name="Priest M."/>
            <person name="Roberts A."/>
            <person name="Saif S."/>
            <person name="Shea T."/>
            <person name="Sykes S."/>
            <person name="Wortman J."/>
            <person name="Nusbaum C."/>
            <person name="Birren B."/>
        </authorList>
    </citation>
    <scope>NUCLEOTIDE SEQUENCE</scope>
    <source>
        <strain evidence="8">54006</strain>
    </source>
</reference>
<evidence type="ECO:0000256" key="4">
    <source>
        <dbReference type="ARBA" id="ARBA00022786"/>
    </source>
</evidence>
<reference evidence="8" key="1">
    <citation type="submission" date="2011-11" db="EMBL/GenBank/DDBJ databases">
        <title>The Genome Sequence of Fusarium oxysporum II5.</title>
        <authorList>
            <consortium name="The Broad Institute Genome Sequencing Platform"/>
            <person name="Ma L.-J."/>
            <person name="Gale L.R."/>
            <person name="Schwartz D.C."/>
            <person name="Zhou S."/>
            <person name="Corby-Kistler H."/>
            <person name="Young S.K."/>
            <person name="Zeng Q."/>
            <person name="Gargeya S."/>
            <person name="Fitzgerald M."/>
            <person name="Haas B."/>
            <person name="Abouelleil A."/>
            <person name="Alvarado L."/>
            <person name="Arachchi H.M."/>
            <person name="Berlin A."/>
            <person name="Brown A."/>
            <person name="Chapman S.B."/>
            <person name="Chen Z."/>
            <person name="Dunbar C."/>
            <person name="Freedman E."/>
            <person name="Gearin G."/>
            <person name="Goldberg J."/>
            <person name="Griggs A."/>
            <person name="Gujja S."/>
            <person name="Heiman D."/>
            <person name="Howarth C."/>
            <person name="Larson L."/>
            <person name="Lui A."/>
            <person name="MacDonald P.J.P."/>
            <person name="Montmayeur A."/>
            <person name="Murphy C."/>
            <person name="Neiman D."/>
            <person name="Pearson M."/>
            <person name="Priest M."/>
            <person name="Roberts A."/>
            <person name="Saif S."/>
            <person name="Shea T."/>
            <person name="Shenoy N."/>
            <person name="Sisk P."/>
            <person name="Stolte C."/>
            <person name="Sykes S."/>
            <person name="Wortman J."/>
            <person name="Nusbaum C."/>
            <person name="Birren B."/>
        </authorList>
    </citation>
    <scope>NUCLEOTIDE SEQUENCE [LARGE SCALE GENOMIC DNA]</scope>
    <source>
        <strain evidence="8">54006</strain>
    </source>
</reference>
<dbReference type="PANTHER" id="PTHR13367:SF33">
    <property type="entry name" value="P-LOOP CONTAINING NUCLEOSIDE TRIPHOSPHATE HYDROLASE PROTEIN"/>
    <property type="match status" value="1"/>
</dbReference>
<name>X0JIS2_FUSO5</name>
<dbReference type="SUPFAM" id="SSF52129">
    <property type="entry name" value="Caspase-like"/>
    <property type="match status" value="1"/>
</dbReference>
<proteinExistence type="predicted"/>
<gene>
    <name evidence="8" type="ORF">FOIG_11189</name>
</gene>
<evidence type="ECO:0000256" key="2">
    <source>
        <dbReference type="ARBA" id="ARBA00012759"/>
    </source>
</evidence>
<protein>
    <recommendedName>
        <fullName evidence="2">ubiquitinyl hydrolase 1</fullName>
        <ecNumber evidence="2">3.4.19.12</ecNumber>
    </recommendedName>
</protein>
<evidence type="ECO:0000256" key="3">
    <source>
        <dbReference type="ARBA" id="ARBA00022670"/>
    </source>
</evidence>
<dbReference type="GO" id="GO:0006508">
    <property type="term" value="P:proteolysis"/>
    <property type="evidence" value="ECO:0007669"/>
    <property type="project" value="UniProtKB-KW"/>
</dbReference>
<accession>X0JIS2</accession>
<dbReference type="VEuPathDB" id="FungiDB:FOIG_11189"/>
<dbReference type="Gene3D" id="1.25.40.10">
    <property type="entry name" value="Tetratricopeptide repeat domain"/>
    <property type="match status" value="1"/>
</dbReference>
<dbReference type="SUPFAM" id="SSF48452">
    <property type="entry name" value="TPR-like"/>
    <property type="match status" value="1"/>
</dbReference>
<evidence type="ECO:0000256" key="5">
    <source>
        <dbReference type="ARBA" id="ARBA00022801"/>
    </source>
</evidence>
<keyword evidence="6" id="KW-0788">Thiol protease</keyword>
<keyword evidence="4" id="KW-0833">Ubl conjugation pathway</keyword>
<dbReference type="InterPro" id="IPR051346">
    <property type="entry name" value="OTU_Deubiquitinase"/>
</dbReference>
<dbReference type="EC" id="3.4.19.12" evidence="2"/>
<dbReference type="InterPro" id="IPR011990">
    <property type="entry name" value="TPR-like_helical_dom_sf"/>
</dbReference>
<dbReference type="Pfam" id="PF12770">
    <property type="entry name" value="CHAT"/>
    <property type="match status" value="1"/>
</dbReference>
<feature type="domain" description="CHAT" evidence="7">
    <location>
        <begin position="607"/>
        <end position="855"/>
    </location>
</feature>
<evidence type="ECO:0000313" key="8">
    <source>
        <dbReference type="EMBL" id="EXL96220.1"/>
    </source>
</evidence>
<sequence>MDNVEYLSSADLLLYLQNVCEDQEDIPAHDKELDIATLVGDGTPQEIQYVIDLCKCIDEFEEEEQIKATDRLIAYLLNSPIIDDAEVLEQAIELSATLYRNQSVARDGNLLTHRENNYAKALGHRYWQQGIREDLDESIRLSEEAVAASPQAMFILSSPIGTIQQQPGLEVHALSTLAARLDELFQLTGSLESLNHSINIMERLVTAVHGPDWEDSRTEWLGNLAASIQRRYEQNEGDTSEDIDRAIQISREALQMMNGNDARRSLMLCTLANALGGRAFATDQTDNLDEAVRLLREAHDITPTKDARNIEVCYNLALRLFQRHAASDVKEAISIAESTLEYTHNNHPIRPHLQNLLGALYYQQYTKGVSKEGALKILEISWEALRNSHYPSVLYRLQAGRRILRLCCEMQNWLAAYEAAIATIELIPKLSMREIRNSDRQRLLSKDDVAGFSSDAAAAALNAGKSGFEVIRLLEMGRGSLASSVAELRTDLTSLQREYPNMAEQFIKLRDQLQISSPGQHHVSQGFDALLSVIRQKPGFEDFLMPPGDQKILDAAADGPIIMLNQSEYRSGVDAILIERDNIRIMNLRVSLQDMNMPLGRLQDNDFLERLWGSVAKPILEGLGIGLPSPGAPLPRIWWIPTGALSRLPFHAAGCHFASFADSVIDRAVSSYSSSIKALLETRARSSWLPQQSKDNAVLIGMSNTPGCSTLHYAIKEVQKIANLFATYGFTSTVLSNGRAQKQSILQLLKTCAMFHFAGHAMEDPLNPLHSALLLHDKEKDPMTVESLLEVNLSERSPFLAFLSACRTGSVTLSRFQDESIHLVAAYQLAGFRHVIGSLWPIEDQAMVQCLQRVIRSDDPSMQYERLIHGYKLPAHLEHWNYLTVDDDAQMEDLCVHLRFDTSVGHYFLNNFALQAHAKQFEVKMQASGWDILLVSNNAMSKNLTTGFSGTNDNKTMLPQTIKQEDLPSLLQTNAMRLRQLGSTQSVCFIVPPEVQRNILDLRTGNDQTRSPVTSSDVVYWLLEHSCKANDTMVPLHTSQGFHFCRRTNALWKYFNHPKGAKDKLQLLDAIQQREDWTLEQLYGPNKFFSAEETISQLDFECLKSFATMELQREVEFEFEQLRENQKPVKYIPLTFPGLEPALIHFVKTGHLQAGSSFVQGFEFLSRTKIGHKFGLQKSSSRLFISKEFTKSIQNNRYINNEDVVVLWSSATETAVIVFPEEAELLLATHWNATTAVMSLLTYAAPVTKSMWRFNTLTYFTLPTPPKTRQFPSWLMIEIGVLSGRLYFDYSKYESLMTWLGADRETESSGASVDDSSQSVSGVHGLIIGQPLKFLQEWLTYRRQTQDNMHTPMGYICQRKKLDNQHPFFALATVPPDAKGTGVRCPSRAIRVIPALTPKGSSR</sequence>
<dbReference type="EMBL" id="JH658291">
    <property type="protein sequence ID" value="EXL96220.1"/>
    <property type="molecule type" value="Genomic_DNA"/>
</dbReference>
<dbReference type="PANTHER" id="PTHR13367">
    <property type="entry name" value="UBIQUITIN THIOESTERASE"/>
    <property type="match status" value="1"/>
</dbReference>
<dbReference type="GeneID" id="42036364"/>
<evidence type="ECO:0000259" key="7">
    <source>
        <dbReference type="Pfam" id="PF12770"/>
    </source>
</evidence>
<evidence type="ECO:0000256" key="1">
    <source>
        <dbReference type="ARBA" id="ARBA00000707"/>
    </source>
</evidence>
<dbReference type="GO" id="GO:0004843">
    <property type="term" value="F:cysteine-type deubiquitinase activity"/>
    <property type="evidence" value="ECO:0007669"/>
    <property type="project" value="UniProtKB-EC"/>
</dbReference>
<comment type="catalytic activity">
    <reaction evidence="1">
        <text>Thiol-dependent hydrolysis of ester, thioester, amide, peptide and isopeptide bonds formed by the C-terminal Gly of ubiquitin (a 76-residue protein attached to proteins as an intracellular targeting signal).</text>
        <dbReference type="EC" id="3.4.19.12"/>
    </reaction>
</comment>
<dbReference type="InterPro" id="IPR024983">
    <property type="entry name" value="CHAT_dom"/>
</dbReference>
<dbReference type="Proteomes" id="UP000030685">
    <property type="component" value="Unassembled WGS sequence"/>
</dbReference>
<keyword evidence="5" id="KW-0378">Hydrolase</keyword>
<dbReference type="HOGENOM" id="CLU_254172_0_0_1"/>
<dbReference type="RefSeq" id="XP_031058310.1">
    <property type="nucleotide sequence ID" value="XM_031211736.1"/>
</dbReference>